<dbReference type="Pfam" id="PF10294">
    <property type="entry name" value="Methyltransf_16"/>
    <property type="match status" value="1"/>
</dbReference>
<dbReference type="GO" id="GO:0008168">
    <property type="term" value="F:methyltransferase activity"/>
    <property type="evidence" value="ECO:0007669"/>
    <property type="project" value="UniProtKB-KW"/>
</dbReference>
<organism evidence="1 2">
    <name type="scientific">Lysobacter niastensis</name>
    <dbReference type="NCBI Taxonomy" id="380629"/>
    <lineage>
        <taxon>Bacteria</taxon>
        <taxon>Pseudomonadati</taxon>
        <taxon>Pseudomonadota</taxon>
        <taxon>Gammaproteobacteria</taxon>
        <taxon>Lysobacterales</taxon>
        <taxon>Lysobacteraceae</taxon>
        <taxon>Lysobacter</taxon>
    </lineage>
</organism>
<dbReference type="RefSeq" id="WP_194932615.1">
    <property type="nucleotide sequence ID" value="NZ_JADLZT010000013.1"/>
</dbReference>
<reference evidence="1 2" key="1">
    <citation type="submission" date="2020-11" db="EMBL/GenBank/DDBJ databases">
        <title>Draft Genome Sequence and Secondary Metabolite Biosynthetic Potential of the Lysobacter niastensis Type strain DSM 18481.</title>
        <authorList>
            <person name="Turrini P."/>
            <person name="Artuso I."/>
            <person name="Tescari M."/>
            <person name="Lugli G.A."/>
            <person name="Frangipani E."/>
            <person name="Ventura M."/>
            <person name="Visca P."/>
        </authorList>
    </citation>
    <scope>NUCLEOTIDE SEQUENCE [LARGE SCALE GENOMIC DNA]</scope>
    <source>
        <strain evidence="1 2">DSM 18481</strain>
    </source>
</reference>
<dbReference type="GO" id="GO:0032259">
    <property type="term" value="P:methylation"/>
    <property type="evidence" value="ECO:0007669"/>
    <property type="project" value="UniProtKB-KW"/>
</dbReference>
<dbReference type="Gene3D" id="3.40.50.150">
    <property type="entry name" value="Vaccinia Virus protein VP39"/>
    <property type="match status" value="1"/>
</dbReference>
<evidence type="ECO:0000313" key="1">
    <source>
        <dbReference type="EMBL" id="MBF6026013.1"/>
    </source>
</evidence>
<dbReference type="PANTHER" id="PTHR14614">
    <property type="entry name" value="HEPATOCELLULAR CARCINOMA-ASSOCIATED ANTIGEN"/>
    <property type="match status" value="1"/>
</dbReference>
<proteinExistence type="predicted"/>
<protein>
    <submittedName>
        <fullName evidence="1">Methyltransferase domain-containing protein</fullName>
    </submittedName>
</protein>
<dbReference type="SUPFAM" id="SSF53335">
    <property type="entry name" value="S-adenosyl-L-methionine-dependent methyltransferases"/>
    <property type="match status" value="1"/>
</dbReference>
<dbReference type="EMBL" id="JADLZT010000013">
    <property type="protein sequence ID" value="MBF6026013.1"/>
    <property type="molecule type" value="Genomic_DNA"/>
</dbReference>
<comment type="caution">
    <text evidence="1">The sequence shown here is derived from an EMBL/GenBank/DDBJ whole genome shotgun (WGS) entry which is preliminary data.</text>
</comment>
<dbReference type="CDD" id="cd02440">
    <property type="entry name" value="AdoMet_MTases"/>
    <property type="match status" value="1"/>
</dbReference>
<keyword evidence="1" id="KW-0489">Methyltransferase</keyword>
<dbReference type="InterPro" id="IPR029063">
    <property type="entry name" value="SAM-dependent_MTases_sf"/>
</dbReference>
<keyword evidence="1" id="KW-0808">Transferase</keyword>
<dbReference type="Proteomes" id="UP001429984">
    <property type="component" value="Unassembled WGS sequence"/>
</dbReference>
<dbReference type="InterPro" id="IPR019410">
    <property type="entry name" value="Methyltransf_16"/>
</dbReference>
<name>A0ABS0BCM0_9GAMM</name>
<evidence type="ECO:0000313" key="2">
    <source>
        <dbReference type="Proteomes" id="UP001429984"/>
    </source>
</evidence>
<sequence>MDSTCKLTVNVGTHVFRLRALSDLNRCADTAQPSQFGHLWPSARVLAETMNGFAVAGLRVLEIGCGLGLPSLVLKKRGADITASDHHPLAEAFLAYNTALNGMDRIAYRDITWAVPDPDAGQFDLIIGSDVLREGDDGARLSRLVLRHAAPNAEIVITDPGRGVSAPFTRAMQAQGFAGNVLRPSIDDQDFRFRIRLLKFRRSPERVARAVP</sequence>
<keyword evidence="2" id="KW-1185">Reference proteome</keyword>
<gene>
    <name evidence="1" type="ORF">IU514_18440</name>
</gene>
<accession>A0ABS0BCM0</accession>